<dbReference type="Gene3D" id="3.40.1110.10">
    <property type="entry name" value="Calcium-transporting ATPase, cytoplasmic domain N"/>
    <property type="match status" value="1"/>
</dbReference>
<dbReference type="GO" id="GO:0005789">
    <property type="term" value="C:endoplasmic reticulum membrane"/>
    <property type="evidence" value="ECO:0007669"/>
    <property type="project" value="UniProtKB-SubCell"/>
</dbReference>
<dbReference type="Gene3D" id="3.40.50.1000">
    <property type="entry name" value="HAD superfamily/HAD-like"/>
    <property type="match status" value="1"/>
</dbReference>
<keyword evidence="8" id="KW-0067">ATP-binding</keyword>
<comment type="subcellular location">
    <subcellularLocation>
        <location evidence="1">Endoplasmic reticulum membrane</location>
        <topology evidence="1">Multi-pass membrane protein</topology>
    </subcellularLocation>
</comment>
<dbReference type="InterPro" id="IPR023299">
    <property type="entry name" value="ATPase_P-typ_cyto_dom_N"/>
</dbReference>
<dbReference type="Proteomes" id="UP001291623">
    <property type="component" value="Unassembled WGS sequence"/>
</dbReference>
<evidence type="ECO:0000256" key="11">
    <source>
        <dbReference type="ARBA" id="ARBA00022989"/>
    </source>
</evidence>
<dbReference type="EMBL" id="JAVYJV010000041">
    <property type="protein sequence ID" value="KAK4337265.1"/>
    <property type="molecule type" value="Genomic_DNA"/>
</dbReference>
<keyword evidence="4" id="KW-0812">Transmembrane</keyword>
<evidence type="ECO:0000256" key="7">
    <source>
        <dbReference type="ARBA" id="ARBA00022824"/>
    </source>
</evidence>
<keyword evidence="12" id="KW-0472">Membrane</keyword>
<keyword evidence="9" id="KW-0460">Magnesium</keyword>
<evidence type="ECO:0000256" key="1">
    <source>
        <dbReference type="ARBA" id="ARBA00004477"/>
    </source>
</evidence>
<reference evidence="13" key="1">
    <citation type="submission" date="2023-12" db="EMBL/GenBank/DDBJ databases">
        <title>Genome assembly of Anisodus tanguticus.</title>
        <authorList>
            <person name="Wang Y.-J."/>
        </authorList>
    </citation>
    <scope>NUCLEOTIDE SEQUENCE</scope>
    <source>
        <strain evidence="13">KB-2021</strain>
        <tissue evidence="13">Leaf</tissue>
    </source>
</reference>
<keyword evidence="11" id="KW-1133">Transmembrane helix</keyword>
<evidence type="ECO:0000313" key="13">
    <source>
        <dbReference type="EMBL" id="KAK4337265.1"/>
    </source>
</evidence>
<dbReference type="GO" id="GO:0006874">
    <property type="term" value="P:intracellular calcium ion homeostasis"/>
    <property type="evidence" value="ECO:0007669"/>
    <property type="project" value="TreeGrafter"/>
</dbReference>
<accession>A0AAE1QPA4</accession>
<keyword evidence="3" id="KW-0813">Transport</keyword>
<dbReference type="GO" id="GO:0015662">
    <property type="term" value="F:P-type ion transporter activity"/>
    <property type="evidence" value="ECO:0007669"/>
    <property type="project" value="TreeGrafter"/>
</dbReference>
<dbReference type="FunFam" id="3.40.50.1000:FF:000056">
    <property type="entry name" value="Cation-transporting ATPase"/>
    <property type="match status" value="1"/>
</dbReference>
<evidence type="ECO:0000256" key="2">
    <source>
        <dbReference type="ARBA" id="ARBA00006000"/>
    </source>
</evidence>
<evidence type="ECO:0000313" key="14">
    <source>
        <dbReference type="Proteomes" id="UP001291623"/>
    </source>
</evidence>
<evidence type="ECO:0000256" key="10">
    <source>
        <dbReference type="ARBA" id="ARBA00022967"/>
    </source>
</evidence>
<dbReference type="AlphaFoldDB" id="A0AAE1QPA4"/>
<comment type="caution">
    <text evidence="13">The sequence shown here is derived from an EMBL/GenBank/DDBJ whole genome shotgun (WGS) entry which is preliminary data.</text>
</comment>
<dbReference type="InterPro" id="IPR023214">
    <property type="entry name" value="HAD_sf"/>
</dbReference>
<keyword evidence="10" id="KW-1278">Translocase</keyword>
<dbReference type="GO" id="GO:0005524">
    <property type="term" value="F:ATP binding"/>
    <property type="evidence" value="ECO:0007669"/>
    <property type="project" value="UniProtKB-KW"/>
</dbReference>
<evidence type="ECO:0000256" key="4">
    <source>
        <dbReference type="ARBA" id="ARBA00022692"/>
    </source>
</evidence>
<evidence type="ECO:0000256" key="3">
    <source>
        <dbReference type="ARBA" id="ARBA00022448"/>
    </source>
</evidence>
<organism evidence="13 14">
    <name type="scientific">Anisodus tanguticus</name>
    <dbReference type="NCBI Taxonomy" id="243964"/>
    <lineage>
        <taxon>Eukaryota</taxon>
        <taxon>Viridiplantae</taxon>
        <taxon>Streptophyta</taxon>
        <taxon>Embryophyta</taxon>
        <taxon>Tracheophyta</taxon>
        <taxon>Spermatophyta</taxon>
        <taxon>Magnoliopsida</taxon>
        <taxon>eudicotyledons</taxon>
        <taxon>Gunneridae</taxon>
        <taxon>Pentapetalae</taxon>
        <taxon>asterids</taxon>
        <taxon>lamiids</taxon>
        <taxon>Solanales</taxon>
        <taxon>Solanaceae</taxon>
        <taxon>Solanoideae</taxon>
        <taxon>Hyoscyameae</taxon>
        <taxon>Anisodus</taxon>
    </lineage>
</organism>
<keyword evidence="5" id="KW-0479">Metal-binding</keyword>
<dbReference type="InterPro" id="IPR006544">
    <property type="entry name" value="P-type_TPase_V"/>
</dbReference>
<evidence type="ECO:0000256" key="8">
    <source>
        <dbReference type="ARBA" id="ARBA00022840"/>
    </source>
</evidence>
<comment type="similarity">
    <text evidence="2">Belongs to the cation transport ATPase (P-type) (TC 3.A.3) family. Type V subfamily.</text>
</comment>
<dbReference type="PANTHER" id="PTHR45630:SF7">
    <property type="entry name" value="ENDOPLASMIC RETICULUM TRANSMEMBRANE HELIX TRANSLOCASE"/>
    <property type="match status" value="1"/>
</dbReference>
<evidence type="ECO:0000256" key="9">
    <source>
        <dbReference type="ARBA" id="ARBA00022842"/>
    </source>
</evidence>
<evidence type="ECO:0000256" key="6">
    <source>
        <dbReference type="ARBA" id="ARBA00022741"/>
    </source>
</evidence>
<name>A0AAE1QPA4_9SOLA</name>
<evidence type="ECO:0000256" key="5">
    <source>
        <dbReference type="ARBA" id="ARBA00022723"/>
    </source>
</evidence>
<evidence type="ECO:0008006" key="15">
    <source>
        <dbReference type="Google" id="ProtNLM"/>
    </source>
</evidence>
<protein>
    <recommendedName>
        <fullName evidence="15">P-type ATPase</fullName>
    </recommendedName>
</protein>
<gene>
    <name evidence="13" type="ORF">RND71_043263</name>
</gene>
<dbReference type="Pfam" id="PF13246">
    <property type="entry name" value="Cation_ATPase"/>
    <property type="match status" value="1"/>
</dbReference>
<dbReference type="SUPFAM" id="SSF81660">
    <property type="entry name" value="Metal cation-transporting ATPase, ATP-binding domain N"/>
    <property type="match status" value="1"/>
</dbReference>
<proteinExistence type="inferred from homology"/>
<sequence length="568" mass="63829">MESLETLVSVFESMDTDRTEGVAGLTSNESKKISSPSDLPLETTQVMATCHSLVQLDDDLVGDPLEKVTIKFIDWSLIKNDNVCPKKGKHPAIKIVQRFHFSSALKRMSVIANYINPTTNESQYIVTTKGAPETLKTMYKNFPENYDEIYLNLSRKGARVIALGRKNLGNISLQEAKDLKRDDVEKDLDFAGFLIISTPLKPDSKALIKEIIDSSHRVVMITGDAPLTACYVAKELNFMQRKRSLILSKEKDGDFEPEFKWRSIDRENILSIEPDNIKKFLKNYDLCLTGDAVTYLLDNNEKLFNKLLPFVKVWARVAPKQKEFIITSMRAQGYYVLMCGDGTNDVGALKHADAGIALIANAPLTVTKQPSVPKQSINKENLLGPRQQRGLNRKLQPMDAKSKMTEIRRIIDEMNEQDKAEIVKLGDASIAAPFTSKLSSIKCVCDIIKQGRCTLVTTLQMFKILALNALILAYCQSVLYLDGVRMSDSQATIQSLLLSGCFLFISRSNRKYSSLFCIDCDNSAFYTLRLKIKDLLDVLKIFILTSGAHLILRRGDTLDTPVEFVRHD</sequence>
<keyword evidence="6" id="KW-0547">Nucleotide-binding</keyword>
<dbReference type="PRINTS" id="PR00119">
    <property type="entry name" value="CATATPASE"/>
</dbReference>
<keyword evidence="7" id="KW-0256">Endoplasmic reticulum</keyword>
<keyword evidence="14" id="KW-1185">Reference proteome</keyword>
<dbReference type="InterPro" id="IPR036412">
    <property type="entry name" value="HAD-like_sf"/>
</dbReference>
<dbReference type="GO" id="GO:0046872">
    <property type="term" value="F:metal ion binding"/>
    <property type="evidence" value="ECO:0007669"/>
    <property type="project" value="UniProtKB-KW"/>
</dbReference>
<dbReference type="PANTHER" id="PTHR45630">
    <property type="entry name" value="CATION-TRANSPORTING ATPASE-RELATED"/>
    <property type="match status" value="1"/>
</dbReference>
<dbReference type="SUPFAM" id="SSF56784">
    <property type="entry name" value="HAD-like"/>
    <property type="match status" value="1"/>
</dbReference>
<evidence type="ECO:0000256" key="12">
    <source>
        <dbReference type="ARBA" id="ARBA00023136"/>
    </source>
</evidence>
<dbReference type="GO" id="GO:0019829">
    <property type="term" value="F:ATPase-coupled monoatomic cation transmembrane transporter activity"/>
    <property type="evidence" value="ECO:0007669"/>
    <property type="project" value="TreeGrafter"/>
</dbReference>